<evidence type="ECO:0000256" key="7">
    <source>
        <dbReference type="ARBA" id="ARBA00023136"/>
    </source>
</evidence>
<reference evidence="13" key="2">
    <citation type="submission" date="2020-09" db="EMBL/GenBank/DDBJ databases">
        <authorList>
            <person name="Dalcin Martins P."/>
        </authorList>
    </citation>
    <scope>NUCLEOTIDE SEQUENCE</scope>
    <source>
        <strain evidence="13">MAG47</strain>
    </source>
</reference>
<dbReference type="Proteomes" id="UP000481876">
    <property type="component" value="Unassembled WGS sequence"/>
</dbReference>
<dbReference type="GO" id="GO:0005886">
    <property type="term" value="C:plasma membrane"/>
    <property type="evidence" value="ECO:0007669"/>
    <property type="project" value="UniProtKB-SubCell"/>
</dbReference>
<dbReference type="RefSeq" id="WP_010658950.1">
    <property type="nucleotide sequence ID" value="NZ_CP008819.1"/>
</dbReference>
<comment type="subunit">
    <text evidence="9">The complex comprises the extracytoplasmic solute receptor protein and the two transmembrane proteins.</text>
</comment>
<dbReference type="EMBL" id="JACZKO010000038">
    <property type="protein sequence ID" value="MBE0561984.1"/>
    <property type="molecule type" value="Genomic_DNA"/>
</dbReference>
<evidence type="ECO:0000313" key="14">
    <source>
        <dbReference type="Proteomes" id="UP000441102"/>
    </source>
</evidence>
<evidence type="ECO:0000313" key="13">
    <source>
        <dbReference type="EMBL" id="MBE0561984.1"/>
    </source>
</evidence>
<keyword evidence="7 9" id="KW-0472">Membrane</keyword>
<evidence type="ECO:0000313" key="12">
    <source>
        <dbReference type="EMBL" id="KAB2799157.1"/>
    </source>
</evidence>
<keyword evidence="4 9" id="KW-0997">Cell inner membrane</keyword>
<evidence type="ECO:0000256" key="9">
    <source>
        <dbReference type="RuleBase" id="RU369079"/>
    </source>
</evidence>
<accession>A0A011TKL4</accession>
<evidence type="ECO:0000256" key="1">
    <source>
        <dbReference type="ARBA" id="ARBA00004429"/>
    </source>
</evidence>
<evidence type="ECO:0000256" key="3">
    <source>
        <dbReference type="ARBA" id="ARBA00022475"/>
    </source>
</evidence>
<dbReference type="Pfam" id="PF04290">
    <property type="entry name" value="DctQ"/>
    <property type="match status" value="1"/>
</dbReference>
<sequence>MTKAIDFFYKMLGAILVFLLAGMAIMVFVNVILRYAANSGLTVSEELARYFFVWVSFLGAVLTFRENSHLGIETLVARFGRQGRITCMAISYLIVALCSGIFFWGTWKQFDINASMVAPVTGLSMIWVYGVGLFTGGAMFIIAAERFLRAVTGRLTDEEIATFAGEHSLDHLME</sequence>
<comment type="similarity">
    <text evidence="8 9">Belongs to the TRAP transporter small permease family.</text>
</comment>
<dbReference type="KEGG" id="oah:DR92_2729"/>
<comment type="subcellular location">
    <subcellularLocation>
        <location evidence="1 9">Cell inner membrane</location>
        <topology evidence="1 9">Multi-pass membrane protein</topology>
    </subcellularLocation>
</comment>
<dbReference type="PANTHER" id="PTHR35011">
    <property type="entry name" value="2,3-DIKETO-L-GULONATE TRAP TRANSPORTER SMALL PERMEASE PROTEIN YIAM"/>
    <property type="match status" value="1"/>
</dbReference>
<evidence type="ECO:0000313" key="15">
    <source>
        <dbReference type="Proteomes" id="UP000481876"/>
    </source>
</evidence>
<dbReference type="Proteomes" id="UP000441102">
    <property type="component" value="Unassembled WGS sequence"/>
</dbReference>
<dbReference type="GO" id="GO:0022857">
    <property type="term" value="F:transmembrane transporter activity"/>
    <property type="evidence" value="ECO:0007669"/>
    <property type="project" value="UniProtKB-UniRule"/>
</dbReference>
<dbReference type="OMA" id="PISIICM"/>
<evidence type="ECO:0000256" key="6">
    <source>
        <dbReference type="ARBA" id="ARBA00022989"/>
    </source>
</evidence>
<dbReference type="Proteomes" id="UP000642265">
    <property type="component" value="Unassembled WGS sequence"/>
</dbReference>
<proteinExistence type="inferred from homology"/>
<comment type="function">
    <text evidence="9">Part of the tripartite ATP-independent periplasmic (TRAP) transport system.</text>
</comment>
<dbReference type="GeneID" id="61315087"/>
<dbReference type="InterPro" id="IPR007387">
    <property type="entry name" value="TRAP_DctQ"/>
</dbReference>
<protein>
    <recommendedName>
        <fullName evidence="9">TRAP transporter small permease protein</fullName>
    </recommendedName>
</protein>
<evidence type="ECO:0000256" key="4">
    <source>
        <dbReference type="ARBA" id="ARBA00022519"/>
    </source>
</evidence>
<feature type="transmembrane region" description="Helical" evidence="9">
    <location>
        <begin position="12"/>
        <end position="35"/>
    </location>
</feature>
<dbReference type="AlphaFoldDB" id="A0A011TKL4"/>
<dbReference type="GO" id="GO:0015740">
    <property type="term" value="P:C4-dicarboxylate transport"/>
    <property type="evidence" value="ECO:0007669"/>
    <property type="project" value="TreeGrafter"/>
</dbReference>
<feature type="transmembrane region" description="Helical" evidence="9">
    <location>
        <begin position="126"/>
        <end position="144"/>
    </location>
</feature>
<name>A0A011TKL4_BRUAN</name>
<organism evidence="11 15">
    <name type="scientific">Brucella anthropi</name>
    <name type="common">Ochrobactrum anthropi</name>
    <dbReference type="NCBI Taxonomy" id="529"/>
    <lineage>
        <taxon>Bacteria</taxon>
        <taxon>Pseudomonadati</taxon>
        <taxon>Pseudomonadota</taxon>
        <taxon>Alphaproteobacteria</taxon>
        <taxon>Hyphomicrobiales</taxon>
        <taxon>Brucellaceae</taxon>
        <taxon>Brucella/Ochrobactrum group</taxon>
        <taxon>Brucella</taxon>
    </lineage>
</organism>
<evidence type="ECO:0000313" key="11">
    <source>
        <dbReference type="EMBL" id="KAB2772784.1"/>
    </source>
</evidence>
<reference evidence="13" key="3">
    <citation type="submission" date="2020-10" db="EMBL/GenBank/DDBJ databases">
        <title>Enrichment of novel Verrucomicrobia, Bacteroidetes and Krumholzibacteria in an oxygen-limited, methane- and iron-fed bioreactor inoculated with Bothnian Sea sediments.</title>
        <authorList>
            <person name="Martins P.D."/>
            <person name="de Jong A."/>
            <person name="Lenstra W.K."/>
            <person name="van Helmond N.A.G.M."/>
            <person name="Slomp C.P."/>
            <person name="Jetten M.S.M."/>
            <person name="Welte C.U."/>
            <person name="Rasigraf O."/>
        </authorList>
    </citation>
    <scope>NUCLEOTIDE SEQUENCE</scope>
    <source>
        <strain evidence="13">MAG47</strain>
    </source>
</reference>
<gene>
    <name evidence="11" type="ORF">F9L04_04215</name>
    <name evidence="12" type="ORF">F9L06_11240</name>
    <name evidence="13" type="ORF">IH622_14360</name>
</gene>
<feature type="domain" description="Tripartite ATP-independent periplasmic transporters DctQ component" evidence="10">
    <location>
        <begin position="23"/>
        <end position="152"/>
    </location>
</feature>
<feature type="transmembrane region" description="Helical" evidence="9">
    <location>
        <begin position="47"/>
        <end position="64"/>
    </location>
</feature>
<keyword evidence="5 9" id="KW-0812">Transmembrane</keyword>
<dbReference type="EMBL" id="WBWS01000003">
    <property type="protein sequence ID" value="KAB2772784.1"/>
    <property type="molecule type" value="Genomic_DNA"/>
</dbReference>
<evidence type="ECO:0000256" key="5">
    <source>
        <dbReference type="ARBA" id="ARBA00022692"/>
    </source>
</evidence>
<comment type="caution">
    <text evidence="11">The sequence shown here is derived from an EMBL/GenBank/DDBJ whole genome shotgun (WGS) entry which is preliminary data.</text>
</comment>
<feature type="transmembrane region" description="Helical" evidence="9">
    <location>
        <begin position="85"/>
        <end position="106"/>
    </location>
</feature>
<evidence type="ECO:0000256" key="2">
    <source>
        <dbReference type="ARBA" id="ARBA00022448"/>
    </source>
</evidence>
<dbReference type="PANTHER" id="PTHR35011:SF2">
    <property type="entry name" value="2,3-DIKETO-L-GULONATE TRAP TRANSPORTER SMALL PERMEASE PROTEIN YIAM"/>
    <property type="match status" value="1"/>
</dbReference>
<keyword evidence="6 9" id="KW-1133">Transmembrane helix</keyword>
<evidence type="ECO:0000256" key="8">
    <source>
        <dbReference type="ARBA" id="ARBA00038436"/>
    </source>
</evidence>
<evidence type="ECO:0000259" key="10">
    <source>
        <dbReference type="Pfam" id="PF04290"/>
    </source>
</evidence>
<reference evidence="14 15" key="1">
    <citation type="submission" date="2019-09" db="EMBL/GenBank/DDBJ databases">
        <title>Taxonomic organization of the family Brucellaceae based on a phylogenomic approach.</title>
        <authorList>
            <person name="Leclercq S."/>
            <person name="Cloeckaert A."/>
            <person name="Zygmunt M.S."/>
        </authorList>
    </citation>
    <scope>NUCLEOTIDE SEQUENCE [LARGE SCALE GENOMIC DNA]</scope>
    <source>
        <strain evidence="12 14">CCUG 34461</strain>
        <strain evidence="11 15">LMG 3313</strain>
    </source>
</reference>
<keyword evidence="3" id="KW-1003">Cell membrane</keyword>
<dbReference type="InterPro" id="IPR055348">
    <property type="entry name" value="DctQ"/>
</dbReference>
<dbReference type="EMBL" id="WBWX01000003">
    <property type="protein sequence ID" value="KAB2799157.1"/>
    <property type="molecule type" value="Genomic_DNA"/>
</dbReference>
<keyword evidence="2 9" id="KW-0813">Transport</keyword>